<comment type="caution">
    <text evidence="4">The sequence shown here is derived from an EMBL/GenBank/DDBJ whole genome shotgun (WGS) entry which is preliminary data.</text>
</comment>
<dbReference type="GO" id="GO:0016887">
    <property type="term" value="F:ATP hydrolysis activity"/>
    <property type="evidence" value="ECO:0007669"/>
    <property type="project" value="InterPro"/>
</dbReference>
<feature type="domain" description="ABC transporter" evidence="3">
    <location>
        <begin position="72"/>
        <end position="300"/>
    </location>
</feature>
<dbReference type="SUPFAM" id="SSF52540">
    <property type="entry name" value="P-loop containing nucleoside triphosphate hydrolases"/>
    <property type="match status" value="1"/>
</dbReference>
<name>S9S778_MAGFU</name>
<dbReference type="AlphaFoldDB" id="S9S778"/>
<dbReference type="InterPro" id="IPR017871">
    <property type="entry name" value="ABC_transporter-like_CS"/>
</dbReference>
<dbReference type="PROSITE" id="PS00211">
    <property type="entry name" value="ABC_TRANSPORTER_1"/>
    <property type="match status" value="1"/>
</dbReference>
<protein>
    <submittedName>
        <fullName evidence="4">ABC-type multidrug transport system</fullName>
    </submittedName>
</protein>
<sequence length="300" mass="32691">MDVSLSRFSETLLVLGVVLARLLPSANRLSVSWASVVGNRSALEELLPDISSPPKPLPVTKDNRSLKFENKITLRDAVYCYPSSAKAALTGVDFSIQRNTSIGIVGASGAGKTTFLELIAGLIFPQRGSVFIDETPLTPSNAAGWLPKIGYVPQSTYLLEGSVRDNIVFGRELNNSTLEKVIRLARLETFIKSLPEGVDSFVGESGNLLSGGQRQRIGIARALYGQPELLILDEVTSALDVRTERELQKEISSLKGSVTLVAVSHRLDFLNNCDQVIILDNGEIIKKGDYVNCRKYMDGH</sequence>
<dbReference type="InterPro" id="IPR003593">
    <property type="entry name" value="AAA+_ATPase"/>
</dbReference>
<dbReference type="PANTHER" id="PTHR24221:SF654">
    <property type="entry name" value="ATP-BINDING CASSETTE SUB-FAMILY B MEMBER 6"/>
    <property type="match status" value="1"/>
</dbReference>
<evidence type="ECO:0000256" key="2">
    <source>
        <dbReference type="ARBA" id="ARBA00022840"/>
    </source>
</evidence>
<proteinExistence type="predicted"/>
<accession>S9S778</accession>
<dbReference type="eggNOG" id="COG1132">
    <property type="taxonomic scope" value="Bacteria"/>
</dbReference>
<evidence type="ECO:0000313" key="5">
    <source>
        <dbReference type="Proteomes" id="UP000015350"/>
    </source>
</evidence>
<keyword evidence="1" id="KW-0547">Nucleotide-binding</keyword>
<evidence type="ECO:0000259" key="3">
    <source>
        <dbReference type="PROSITE" id="PS50893"/>
    </source>
</evidence>
<dbReference type="Pfam" id="PF00005">
    <property type="entry name" value="ABC_tran"/>
    <property type="match status" value="1"/>
</dbReference>
<reference evidence="4 5" key="1">
    <citation type="submission" date="2013-04" db="EMBL/GenBank/DDBJ databases">
        <authorList>
            <person name="Kuznetsov B."/>
            <person name="Ivanovsky R."/>
        </authorList>
    </citation>
    <scope>NUCLEOTIDE SEQUENCE [LARGE SCALE GENOMIC DNA]</scope>
    <source>
        <strain evidence="4 5">MGU-K5</strain>
    </source>
</reference>
<dbReference type="Proteomes" id="UP000015350">
    <property type="component" value="Unassembled WGS sequence"/>
</dbReference>
<evidence type="ECO:0000256" key="1">
    <source>
        <dbReference type="ARBA" id="ARBA00022741"/>
    </source>
</evidence>
<dbReference type="GO" id="GO:0005524">
    <property type="term" value="F:ATP binding"/>
    <property type="evidence" value="ECO:0007669"/>
    <property type="project" value="UniProtKB-KW"/>
</dbReference>
<dbReference type="GO" id="GO:0034040">
    <property type="term" value="F:ATPase-coupled lipid transmembrane transporter activity"/>
    <property type="evidence" value="ECO:0007669"/>
    <property type="project" value="TreeGrafter"/>
</dbReference>
<dbReference type="Gene3D" id="3.40.50.300">
    <property type="entry name" value="P-loop containing nucleotide triphosphate hydrolases"/>
    <property type="match status" value="1"/>
</dbReference>
<dbReference type="SMART" id="SM00382">
    <property type="entry name" value="AAA"/>
    <property type="match status" value="1"/>
</dbReference>
<dbReference type="EMBL" id="AQPH01000031">
    <property type="protein sequence ID" value="EPY01722.1"/>
    <property type="molecule type" value="Genomic_DNA"/>
</dbReference>
<gene>
    <name evidence="4" type="ORF">K678_09368</name>
</gene>
<dbReference type="STRING" id="1316936.K678_09368"/>
<dbReference type="InterPro" id="IPR003439">
    <property type="entry name" value="ABC_transporter-like_ATP-bd"/>
</dbReference>
<dbReference type="PROSITE" id="PS50893">
    <property type="entry name" value="ABC_TRANSPORTER_2"/>
    <property type="match status" value="1"/>
</dbReference>
<dbReference type="InterPro" id="IPR039421">
    <property type="entry name" value="Type_1_exporter"/>
</dbReference>
<dbReference type="InterPro" id="IPR027417">
    <property type="entry name" value="P-loop_NTPase"/>
</dbReference>
<dbReference type="PANTHER" id="PTHR24221">
    <property type="entry name" value="ATP-BINDING CASSETTE SUB-FAMILY B"/>
    <property type="match status" value="1"/>
</dbReference>
<keyword evidence="2" id="KW-0067">ATP-binding</keyword>
<dbReference type="CDD" id="cd03228">
    <property type="entry name" value="ABCC_MRP_Like"/>
    <property type="match status" value="1"/>
</dbReference>
<organism evidence="4 5">
    <name type="scientific">Magnetospirillum fulvum MGU-K5</name>
    <dbReference type="NCBI Taxonomy" id="1316936"/>
    <lineage>
        <taxon>Bacteria</taxon>
        <taxon>Pseudomonadati</taxon>
        <taxon>Pseudomonadota</taxon>
        <taxon>Alphaproteobacteria</taxon>
        <taxon>Rhodospirillales</taxon>
        <taxon>Rhodospirillaceae</taxon>
        <taxon>Magnetospirillum</taxon>
    </lineage>
</organism>
<evidence type="ECO:0000313" key="4">
    <source>
        <dbReference type="EMBL" id="EPY01722.1"/>
    </source>
</evidence>